<evidence type="ECO:0000313" key="6">
    <source>
        <dbReference type="EMBL" id="OWZ24253.1"/>
    </source>
</evidence>
<proteinExistence type="inferred from homology"/>
<comment type="function">
    <text evidence="5">Effector that suppresses plant defense responses during pathogen infection.</text>
</comment>
<accession>A0A225X3C1</accession>
<keyword evidence="4 5" id="KW-0732">Signal</keyword>
<comment type="domain">
    <text evidence="5">The RxLR-dEER motif acts to carry the protein into the host cell cytoplasm through binding to cell surface phosphatidylinositol-3-phosphate.</text>
</comment>
<keyword evidence="3 5" id="KW-0964">Secreted</keyword>
<dbReference type="GO" id="GO:0005576">
    <property type="term" value="C:extracellular region"/>
    <property type="evidence" value="ECO:0007669"/>
    <property type="project" value="UniProtKB-SubCell"/>
</dbReference>
<organism evidence="6 7">
    <name type="scientific">Phytophthora megakarya</name>
    <dbReference type="NCBI Taxonomy" id="4795"/>
    <lineage>
        <taxon>Eukaryota</taxon>
        <taxon>Sar</taxon>
        <taxon>Stramenopiles</taxon>
        <taxon>Oomycota</taxon>
        <taxon>Peronosporomycetes</taxon>
        <taxon>Peronosporales</taxon>
        <taxon>Peronosporaceae</taxon>
        <taxon>Phytophthora</taxon>
    </lineage>
</organism>
<dbReference type="Proteomes" id="UP000198211">
    <property type="component" value="Unassembled WGS sequence"/>
</dbReference>
<feature type="chain" id="PRO_5028503937" description="RxLR effector protein" evidence="5">
    <location>
        <begin position="25"/>
        <end position="162"/>
    </location>
</feature>
<evidence type="ECO:0000256" key="5">
    <source>
        <dbReference type="RuleBase" id="RU367124"/>
    </source>
</evidence>
<comment type="subcellular location">
    <subcellularLocation>
        <location evidence="1 5">Secreted</location>
    </subcellularLocation>
</comment>
<dbReference type="Pfam" id="PF16810">
    <property type="entry name" value="RXLR"/>
    <property type="match status" value="1"/>
</dbReference>
<protein>
    <recommendedName>
        <fullName evidence="5">RxLR effector protein</fullName>
    </recommendedName>
</protein>
<dbReference type="InterPro" id="IPR031825">
    <property type="entry name" value="RXLR"/>
</dbReference>
<evidence type="ECO:0000256" key="1">
    <source>
        <dbReference type="ARBA" id="ARBA00004613"/>
    </source>
</evidence>
<evidence type="ECO:0000256" key="2">
    <source>
        <dbReference type="ARBA" id="ARBA00010400"/>
    </source>
</evidence>
<comment type="similarity">
    <text evidence="2 5">Belongs to the RxLR effector family.</text>
</comment>
<comment type="caution">
    <text evidence="6">The sequence shown here is derived from an EMBL/GenBank/DDBJ whole genome shotgun (WGS) entry which is preliminary data.</text>
</comment>
<feature type="signal peptide" evidence="5">
    <location>
        <begin position="1"/>
        <end position="24"/>
    </location>
</feature>
<dbReference type="EMBL" id="NBNE01000021">
    <property type="protein sequence ID" value="OWZ24253.1"/>
    <property type="molecule type" value="Genomic_DNA"/>
</dbReference>
<gene>
    <name evidence="6" type="ORF">PHMEG_000732</name>
</gene>
<reference evidence="7" key="1">
    <citation type="submission" date="2017-03" db="EMBL/GenBank/DDBJ databases">
        <title>Phytopthora megakarya and P. palmivora, two closely related causual agents of cacao black pod achieved similar genome size and gene model numbers by different mechanisms.</title>
        <authorList>
            <person name="Ali S."/>
            <person name="Shao J."/>
            <person name="Larry D.J."/>
            <person name="Kronmiller B."/>
            <person name="Shen D."/>
            <person name="Strem M.D."/>
            <person name="Melnick R.L."/>
            <person name="Guiltinan M.J."/>
            <person name="Tyler B.M."/>
            <person name="Meinhardt L.W."/>
            <person name="Bailey B.A."/>
        </authorList>
    </citation>
    <scope>NUCLEOTIDE SEQUENCE [LARGE SCALE GENOMIC DNA]</scope>
    <source>
        <strain evidence="7">zdho120</strain>
    </source>
</reference>
<dbReference type="AlphaFoldDB" id="A0A225X3C1"/>
<evidence type="ECO:0000256" key="4">
    <source>
        <dbReference type="ARBA" id="ARBA00022729"/>
    </source>
</evidence>
<keyword evidence="7" id="KW-1185">Reference proteome</keyword>
<sequence>MYLLHHPVLVAAITLLGTMDTSSAGTGIKPTNTMTDNSVLQANAFIESVNHDSMKRSLRQKIKTLDDGDQSNEERGWFTNFLDSVKPSLNLLSISDKRLQKILSSGRAQNKAFQDLDNQKLNTQVVYSQLGVAQEKEYRGIRYKFFKAYGEWRKPRYGDQAR</sequence>
<evidence type="ECO:0000256" key="3">
    <source>
        <dbReference type="ARBA" id="ARBA00022525"/>
    </source>
</evidence>
<evidence type="ECO:0000313" key="7">
    <source>
        <dbReference type="Proteomes" id="UP000198211"/>
    </source>
</evidence>
<name>A0A225X3C1_9STRA</name>